<dbReference type="GO" id="GO:0050567">
    <property type="term" value="F:glutaminyl-tRNA synthase (glutamine-hydrolyzing) activity"/>
    <property type="evidence" value="ECO:0007669"/>
    <property type="project" value="UniProtKB-UniRule"/>
</dbReference>
<dbReference type="GO" id="GO:0006450">
    <property type="term" value="P:regulation of translational fidelity"/>
    <property type="evidence" value="ECO:0007669"/>
    <property type="project" value="InterPro"/>
</dbReference>
<dbReference type="InterPro" id="IPR003837">
    <property type="entry name" value="GatC"/>
</dbReference>
<keyword evidence="1" id="KW-0436">Ligase</keyword>
<name>A0A7C0U640_9BACT</name>
<keyword evidence="1" id="KW-0067">ATP-binding</keyword>
<dbReference type="HAMAP" id="MF_00122">
    <property type="entry name" value="GatC"/>
    <property type="match status" value="1"/>
</dbReference>
<feature type="region of interest" description="Disordered" evidence="2">
    <location>
        <begin position="64"/>
        <end position="86"/>
    </location>
</feature>
<keyword evidence="1" id="KW-0547">Nucleotide-binding</keyword>
<dbReference type="SUPFAM" id="SSF141000">
    <property type="entry name" value="Glu-tRNAGln amidotransferase C subunit"/>
    <property type="match status" value="1"/>
</dbReference>
<reference evidence="3" key="1">
    <citation type="journal article" date="2020" name="mSystems">
        <title>Genome- and Community-Level Interaction Insights into Carbon Utilization and Element Cycling Functions of Hydrothermarchaeota in Hydrothermal Sediment.</title>
        <authorList>
            <person name="Zhou Z."/>
            <person name="Liu Y."/>
            <person name="Xu W."/>
            <person name="Pan J."/>
            <person name="Luo Z.H."/>
            <person name="Li M."/>
        </authorList>
    </citation>
    <scope>NUCLEOTIDE SEQUENCE [LARGE SCALE GENOMIC DNA]</scope>
    <source>
        <strain evidence="3">HyVt-115</strain>
    </source>
</reference>
<comment type="catalytic activity">
    <reaction evidence="1">
        <text>L-aspartyl-tRNA(Asn) + L-glutamine + ATP + H2O = L-asparaginyl-tRNA(Asn) + L-glutamate + ADP + phosphate + 2 H(+)</text>
        <dbReference type="Rhea" id="RHEA:14513"/>
        <dbReference type="Rhea" id="RHEA-COMP:9674"/>
        <dbReference type="Rhea" id="RHEA-COMP:9677"/>
        <dbReference type="ChEBI" id="CHEBI:15377"/>
        <dbReference type="ChEBI" id="CHEBI:15378"/>
        <dbReference type="ChEBI" id="CHEBI:29985"/>
        <dbReference type="ChEBI" id="CHEBI:30616"/>
        <dbReference type="ChEBI" id="CHEBI:43474"/>
        <dbReference type="ChEBI" id="CHEBI:58359"/>
        <dbReference type="ChEBI" id="CHEBI:78515"/>
        <dbReference type="ChEBI" id="CHEBI:78516"/>
        <dbReference type="ChEBI" id="CHEBI:456216"/>
    </reaction>
</comment>
<comment type="similarity">
    <text evidence="1">Belongs to the GatC family.</text>
</comment>
<protein>
    <recommendedName>
        <fullName evidence="1">Aspartyl/glutamyl-tRNA(Asn/Gln) amidotransferase subunit C</fullName>
        <shortName evidence="1">Asp/Glu-ADT subunit C</shortName>
        <ecNumber evidence="1">6.3.5.-</ecNumber>
    </recommendedName>
</protein>
<dbReference type="PANTHER" id="PTHR15004">
    <property type="entry name" value="GLUTAMYL-TRNA(GLN) AMIDOTRANSFERASE SUBUNIT C, MITOCHONDRIAL"/>
    <property type="match status" value="1"/>
</dbReference>
<dbReference type="EMBL" id="DQWS01000055">
    <property type="protein sequence ID" value="HDD52721.1"/>
    <property type="molecule type" value="Genomic_DNA"/>
</dbReference>
<dbReference type="InterPro" id="IPR036113">
    <property type="entry name" value="Asp/Glu-ADT_sf_sub_c"/>
</dbReference>
<dbReference type="Proteomes" id="UP000885690">
    <property type="component" value="Unassembled WGS sequence"/>
</dbReference>
<dbReference type="GO" id="GO:0070681">
    <property type="term" value="P:glutaminyl-tRNAGln biosynthesis via transamidation"/>
    <property type="evidence" value="ECO:0007669"/>
    <property type="project" value="TreeGrafter"/>
</dbReference>
<organism evidence="3">
    <name type="scientific">Thermosulfidibacter takaii</name>
    <dbReference type="NCBI Taxonomy" id="412593"/>
    <lineage>
        <taxon>Bacteria</taxon>
        <taxon>Pseudomonadati</taxon>
        <taxon>Thermosulfidibacterota</taxon>
        <taxon>Thermosulfidibacteria</taxon>
        <taxon>Thermosulfidibacterales</taxon>
        <taxon>Thermosulfidibacteraceae</taxon>
    </lineage>
</organism>
<dbReference type="Pfam" id="PF02686">
    <property type="entry name" value="GatC"/>
    <property type="match status" value="1"/>
</dbReference>
<gene>
    <name evidence="1 3" type="primary">gatC</name>
    <name evidence="3" type="ORF">ENF32_01465</name>
</gene>
<dbReference type="Gene3D" id="1.10.20.60">
    <property type="entry name" value="Glu-tRNAGln amidotransferase C subunit, N-terminal domain"/>
    <property type="match status" value="1"/>
</dbReference>
<evidence type="ECO:0000256" key="1">
    <source>
        <dbReference type="HAMAP-Rule" id="MF_00122"/>
    </source>
</evidence>
<dbReference type="AlphaFoldDB" id="A0A7C0U640"/>
<dbReference type="GO" id="GO:0005524">
    <property type="term" value="F:ATP binding"/>
    <property type="evidence" value="ECO:0007669"/>
    <property type="project" value="UniProtKB-KW"/>
</dbReference>
<comment type="catalytic activity">
    <reaction evidence="1">
        <text>L-glutamyl-tRNA(Gln) + L-glutamine + ATP + H2O = L-glutaminyl-tRNA(Gln) + L-glutamate + ADP + phosphate + H(+)</text>
        <dbReference type="Rhea" id="RHEA:17521"/>
        <dbReference type="Rhea" id="RHEA-COMP:9681"/>
        <dbReference type="Rhea" id="RHEA-COMP:9684"/>
        <dbReference type="ChEBI" id="CHEBI:15377"/>
        <dbReference type="ChEBI" id="CHEBI:15378"/>
        <dbReference type="ChEBI" id="CHEBI:29985"/>
        <dbReference type="ChEBI" id="CHEBI:30616"/>
        <dbReference type="ChEBI" id="CHEBI:43474"/>
        <dbReference type="ChEBI" id="CHEBI:58359"/>
        <dbReference type="ChEBI" id="CHEBI:78520"/>
        <dbReference type="ChEBI" id="CHEBI:78521"/>
        <dbReference type="ChEBI" id="CHEBI:456216"/>
    </reaction>
</comment>
<evidence type="ECO:0000256" key="2">
    <source>
        <dbReference type="SAM" id="MobiDB-lite"/>
    </source>
</evidence>
<comment type="function">
    <text evidence="1">Allows the formation of correctly charged Asn-tRNA(Asn) or Gln-tRNA(Gln) through the transamidation of misacylated Asp-tRNA(Asn) or Glu-tRNA(Gln) in organisms which lack either or both of asparaginyl-tRNA or glutaminyl-tRNA synthetases. The reaction takes place in the presence of glutamine and ATP through an activated phospho-Asp-tRNA(Asn) or phospho-Glu-tRNA(Gln).</text>
</comment>
<dbReference type="NCBIfam" id="TIGR00135">
    <property type="entry name" value="gatC"/>
    <property type="match status" value="1"/>
</dbReference>
<sequence length="98" mass="11305">MEKISKAEVLHVAQLARLEFTEEEVEAFTHQLNKILQYVDQLRELDTQDVEPTFHALAQTNVMREDEVEPSLPQDEALANAPDEDDRGFFRVPRIIQG</sequence>
<accession>A0A7C0U640</accession>
<comment type="caution">
    <text evidence="3">The sequence shown here is derived from an EMBL/GenBank/DDBJ whole genome shotgun (WGS) entry which is preliminary data.</text>
</comment>
<comment type="subunit">
    <text evidence="1">Heterotrimer of A, B and C subunits.</text>
</comment>
<dbReference type="EC" id="6.3.5.-" evidence="1"/>
<keyword evidence="1" id="KW-0648">Protein biosynthesis</keyword>
<evidence type="ECO:0000313" key="3">
    <source>
        <dbReference type="EMBL" id="HDD52721.1"/>
    </source>
</evidence>
<dbReference type="PANTHER" id="PTHR15004:SF0">
    <property type="entry name" value="GLUTAMYL-TRNA(GLN) AMIDOTRANSFERASE SUBUNIT C, MITOCHONDRIAL"/>
    <property type="match status" value="1"/>
</dbReference>
<proteinExistence type="inferred from homology"/>
<dbReference type="GO" id="GO:0006412">
    <property type="term" value="P:translation"/>
    <property type="evidence" value="ECO:0007669"/>
    <property type="project" value="UniProtKB-UniRule"/>
</dbReference>